<reference evidence="1" key="1">
    <citation type="submission" date="2023-06" db="EMBL/GenBank/DDBJ databases">
        <authorList>
            <consortium name="Lawrence Berkeley National Laboratory"/>
            <person name="Ahrendt S."/>
            <person name="Sahu N."/>
            <person name="Indic B."/>
            <person name="Wong-Bajracharya J."/>
            <person name="Merenyi Z."/>
            <person name="Ke H.-M."/>
            <person name="Monk M."/>
            <person name="Kocsube S."/>
            <person name="Drula E."/>
            <person name="Lipzen A."/>
            <person name="Balint B."/>
            <person name="Henrissat B."/>
            <person name="Andreopoulos B."/>
            <person name="Martin F.M."/>
            <person name="Harder C.B."/>
            <person name="Rigling D."/>
            <person name="Ford K.L."/>
            <person name="Foster G.D."/>
            <person name="Pangilinan J."/>
            <person name="Papanicolaou A."/>
            <person name="Barry K."/>
            <person name="LaButti K."/>
            <person name="Viragh M."/>
            <person name="Koriabine M."/>
            <person name="Yan M."/>
            <person name="Riley R."/>
            <person name="Champramary S."/>
            <person name="Plett K.L."/>
            <person name="Tsai I.J."/>
            <person name="Slot J."/>
            <person name="Sipos G."/>
            <person name="Plett J."/>
            <person name="Nagy L.G."/>
            <person name="Grigoriev I.V."/>
        </authorList>
    </citation>
    <scope>NUCLEOTIDE SEQUENCE</scope>
    <source>
        <strain evidence="1">CCBAS 213</strain>
    </source>
</reference>
<keyword evidence="2" id="KW-1185">Reference proteome</keyword>
<sequence length="70" mass="7825">MIIVAKKMNKIAAITFCLTTCLPQPSSTVGQRMHRHFERACELGGPNHSRSKARDGDCDIGEASWYAWCQ</sequence>
<comment type="caution">
    <text evidence="1">The sequence shown here is derived from an EMBL/GenBank/DDBJ whole genome shotgun (WGS) entry which is preliminary data.</text>
</comment>
<evidence type="ECO:0000313" key="2">
    <source>
        <dbReference type="Proteomes" id="UP001175211"/>
    </source>
</evidence>
<dbReference type="RefSeq" id="XP_060326697.1">
    <property type="nucleotide sequence ID" value="XM_060474070.1"/>
</dbReference>
<organism evidence="1 2">
    <name type="scientific">Armillaria tabescens</name>
    <name type="common">Ringless honey mushroom</name>
    <name type="synonym">Agaricus tabescens</name>
    <dbReference type="NCBI Taxonomy" id="1929756"/>
    <lineage>
        <taxon>Eukaryota</taxon>
        <taxon>Fungi</taxon>
        <taxon>Dikarya</taxon>
        <taxon>Basidiomycota</taxon>
        <taxon>Agaricomycotina</taxon>
        <taxon>Agaricomycetes</taxon>
        <taxon>Agaricomycetidae</taxon>
        <taxon>Agaricales</taxon>
        <taxon>Marasmiineae</taxon>
        <taxon>Physalacriaceae</taxon>
        <taxon>Desarmillaria</taxon>
    </lineage>
</organism>
<protein>
    <submittedName>
        <fullName evidence="1">Uncharacterized protein</fullName>
    </submittedName>
</protein>
<dbReference type="AlphaFoldDB" id="A0AA39MWB5"/>
<proteinExistence type="predicted"/>
<gene>
    <name evidence="1" type="ORF">EV420DRAFT_1566489</name>
</gene>
<evidence type="ECO:0000313" key="1">
    <source>
        <dbReference type="EMBL" id="KAK0448982.1"/>
    </source>
</evidence>
<dbReference type="GeneID" id="85357618"/>
<dbReference type="EMBL" id="JAUEPS010000040">
    <property type="protein sequence ID" value="KAK0448982.1"/>
    <property type="molecule type" value="Genomic_DNA"/>
</dbReference>
<dbReference type="Proteomes" id="UP001175211">
    <property type="component" value="Unassembled WGS sequence"/>
</dbReference>
<name>A0AA39MWB5_ARMTA</name>
<accession>A0AA39MWB5</accession>